<protein>
    <submittedName>
        <fullName evidence="2">Uncharacterized protein</fullName>
    </submittedName>
</protein>
<feature type="region of interest" description="Disordered" evidence="1">
    <location>
        <begin position="59"/>
        <end position="78"/>
    </location>
</feature>
<feature type="compositionally biased region" description="Polar residues" evidence="1">
    <location>
        <begin position="109"/>
        <end position="132"/>
    </location>
</feature>
<evidence type="ECO:0000256" key="1">
    <source>
        <dbReference type="SAM" id="MobiDB-lite"/>
    </source>
</evidence>
<feature type="region of interest" description="Disordered" evidence="1">
    <location>
        <begin position="94"/>
        <end position="166"/>
    </location>
</feature>
<accession>A0AAV7RPQ3</accession>
<evidence type="ECO:0000313" key="2">
    <source>
        <dbReference type="EMBL" id="KAJ1154542.1"/>
    </source>
</evidence>
<dbReference type="Proteomes" id="UP001066276">
    <property type="component" value="Chromosome 5"/>
</dbReference>
<gene>
    <name evidence="2" type="ORF">NDU88_007293</name>
</gene>
<reference evidence="2" key="1">
    <citation type="journal article" date="2022" name="bioRxiv">
        <title>Sequencing and chromosome-scale assembly of the giantPleurodeles waltlgenome.</title>
        <authorList>
            <person name="Brown T."/>
            <person name="Elewa A."/>
            <person name="Iarovenko S."/>
            <person name="Subramanian E."/>
            <person name="Araus A.J."/>
            <person name="Petzold A."/>
            <person name="Susuki M."/>
            <person name="Suzuki K.-i.T."/>
            <person name="Hayashi T."/>
            <person name="Toyoda A."/>
            <person name="Oliveira C."/>
            <person name="Osipova E."/>
            <person name="Leigh N.D."/>
            <person name="Simon A."/>
            <person name="Yun M.H."/>
        </authorList>
    </citation>
    <scope>NUCLEOTIDE SEQUENCE</scope>
    <source>
        <strain evidence="2">20211129_DDA</strain>
        <tissue evidence="2">Liver</tissue>
    </source>
</reference>
<name>A0AAV7RPQ3_PLEWA</name>
<keyword evidence="3" id="KW-1185">Reference proteome</keyword>
<dbReference type="EMBL" id="JANPWB010000009">
    <property type="protein sequence ID" value="KAJ1154542.1"/>
    <property type="molecule type" value="Genomic_DNA"/>
</dbReference>
<proteinExistence type="predicted"/>
<comment type="caution">
    <text evidence="2">The sequence shown here is derived from an EMBL/GenBank/DDBJ whole genome shotgun (WGS) entry which is preliminary data.</text>
</comment>
<dbReference type="AlphaFoldDB" id="A0AAV7RPQ3"/>
<evidence type="ECO:0000313" key="3">
    <source>
        <dbReference type="Proteomes" id="UP001066276"/>
    </source>
</evidence>
<organism evidence="2 3">
    <name type="scientific">Pleurodeles waltl</name>
    <name type="common">Iberian ribbed newt</name>
    <dbReference type="NCBI Taxonomy" id="8319"/>
    <lineage>
        <taxon>Eukaryota</taxon>
        <taxon>Metazoa</taxon>
        <taxon>Chordata</taxon>
        <taxon>Craniata</taxon>
        <taxon>Vertebrata</taxon>
        <taxon>Euteleostomi</taxon>
        <taxon>Amphibia</taxon>
        <taxon>Batrachia</taxon>
        <taxon>Caudata</taxon>
        <taxon>Salamandroidea</taxon>
        <taxon>Salamandridae</taxon>
        <taxon>Pleurodelinae</taxon>
        <taxon>Pleurodeles</taxon>
    </lineage>
</organism>
<sequence length="166" mass="16777">MAQPLVRDPLRHPPSEVAPPLTGELLVGLQAPGLKQLRRLSAPGPRTLGPAAPPLGCPPGYLSGTAEGAAPPGAAPVVSAGPCRSGPACCLVARRPRPRGGPSLGAARSSGQRRPSMSTGTPELRISSSQCQMAPRHPSSLGGDHSRIMCGSGFGRMTEGSGALLE</sequence>